<reference evidence="9 10" key="1">
    <citation type="journal article" date="2017" name="BMC Genomics">
        <title>Comparative genomic and phylogenomic analyses of the Bifidobacteriaceae family.</title>
        <authorList>
            <person name="Lugli G.A."/>
            <person name="Milani C."/>
            <person name="Turroni F."/>
            <person name="Duranti S."/>
            <person name="Mancabelli L."/>
            <person name="Mangifesta M."/>
            <person name="Ferrario C."/>
            <person name="Modesto M."/>
            <person name="Mattarelli P."/>
            <person name="Jiri K."/>
            <person name="van Sinderen D."/>
            <person name="Ventura M."/>
        </authorList>
    </citation>
    <scope>NUCLEOTIDE SEQUENCE [LARGE SCALE GENOMIC DNA]</scope>
    <source>
        <strain evidence="9 10">DSM 24744</strain>
    </source>
</reference>
<keyword evidence="10" id="KW-1185">Reference proteome</keyword>
<feature type="transmembrane region" description="Helical" evidence="7">
    <location>
        <begin position="138"/>
        <end position="156"/>
    </location>
</feature>
<evidence type="ECO:0000259" key="8">
    <source>
        <dbReference type="Pfam" id="PF00892"/>
    </source>
</evidence>
<feature type="compositionally biased region" description="Basic and acidic residues" evidence="6">
    <location>
        <begin position="16"/>
        <end position="27"/>
    </location>
</feature>
<gene>
    <name evidence="9" type="ORF">PSSU_1269</name>
</gene>
<name>A0A261ERI1_9BIFI</name>
<dbReference type="PANTHER" id="PTHR32322:SF2">
    <property type="entry name" value="EAMA DOMAIN-CONTAINING PROTEIN"/>
    <property type="match status" value="1"/>
</dbReference>
<dbReference type="GO" id="GO:0016020">
    <property type="term" value="C:membrane"/>
    <property type="evidence" value="ECO:0007669"/>
    <property type="project" value="UniProtKB-SubCell"/>
</dbReference>
<accession>A0A261ERI1</accession>
<feature type="transmembrane region" description="Helical" evidence="7">
    <location>
        <begin position="254"/>
        <end position="275"/>
    </location>
</feature>
<evidence type="ECO:0000256" key="5">
    <source>
        <dbReference type="ARBA" id="ARBA00023136"/>
    </source>
</evidence>
<keyword evidence="4 7" id="KW-1133">Transmembrane helix</keyword>
<dbReference type="PANTHER" id="PTHR32322">
    <property type="entry name" value="INNER MEMBRANE TRANSPORTER"/>
    <property type="match status" value="1"/>
</dbReference>
<dbReference type="RefSeq" id="WP_244569184.1">
    <property type="nucleotide sequence ID" value="NZ_MWWQ01000014.1"/>
</dbReference>
<dbReference type="SUPFAM" id="SSF103481">
    <property type="entry name" value="Multidrug resistance efflux transporter EmrE"/>
    <property type="match status" value="2"/>
</dbReference>
<comment type="subcellular location">
    <subcellularLocation>
        <location evidence="1">Membrane</location>
        <topology evidence="1">Multi-pass membrane protein</topology>
    </subcellularLocation>
</comment>
<evidence type="ECO:0000256" key="3">
    <source>
        <dbReference type="ARBA" id="ARBA00022692"/>
    </source>
</evidence>
<evidence type="ECO:0000256" key="6">
    <source>
        <dbReference type="SAM" id="MobiDB-lite"/>
    </source>
</evidence>
<feature type="transmembrane region" description="Helical" evidence="7">
    <location>
        <begin position="224"/>
        <end position="242"/>
    </location>
</feature>
<dbReference type="InterPro" id="IPR050638">
    <property type="entry name" value="AA-Vitamin_Transporters"/>
</dbReference>
<keyword evidence="5 7" id="KW-0472">Membrane</keyword>
<dbReference type="EMBL" id="MWWQ01000014">
    <property type="protein sequence ID" value="OZG49445.1"/>
    <property type="molecule type" value="Genomic_DNA"/>
</dbReference>
<feature type="transmembrane region" description="Helical" evidence="7">
    <location>
        <begin position="114"/>
        <end position="132"/>
    </location>
</feature>
<feature type="transmembrane region" description="Helical" evidence="7">
    <location>
        <begin position="197"/>
        <end position="215"/>
    </location>
</feature>
<dbReference type="InterPro" id="IPR000620">
    <property type="entry name" value="EamA_dom"/>
</dbReference>
<evidence type="ECO:0000313" key="10">
    <source>
        <dbReference type="Proteomes" id="UP000216454"/>
    </source>
</evidence>
<evidence type="ECO:0000256" key="1">
    <source>
        <dbReference type="ARBA" id="ARBA00004141"/>
    </source>
</evidence>
<evidence type="ECO:0000256" key="7">
    <source>
        <dbReference type="SAM" id="Phobius"/>
    </source>
</evidence>
<sequence length="328" mass="35143">MSEQPQAAQTEASGLTDKRSGKPDRADKRSRRTRRMMRSSLTLGLLMAVGGAMLWGMNGTLSKYLMSHYGVTPLWFSCVRQLCAGMLFLACAAWRTPRSLKGVVSSPREMLRMLWLALFCVLFVQVGYLEAIDWTNSATATVLQSVNILIVLVYVCIRSRKAPRRRDAIGAVLALIGVFLLATQGDPTRLALPWQGLAWGLGEAVATAGMAILPLRDIAKWGNFTVNAVTFLMSGVVLLAVAPPWRGMPALDTTGWVLVALSVVFGTFAAFGLFLKGVSVIGSVRGAMVGTIEPVTAAVTSAVCLGTSFTGMDLTGFAAIITMVFLTA</sequence>
<keyword evidence="3 7" id="KW-0812">Transmembrane</keyword>
<dbReference type="Proteomes" id="UP000216454">
    <property type="component" value="Unassembled WGS sequence"/>
</dbReference>
<feature type="domain" description="EamA" evidence="8">
    <location>
        <begin position="196"/>
        <end position="327"/>
    </location>
</feature>
<feature type="transmembrane region" description="Helical" evidence="7">
    <location>
        <begin position="36"/>
        <end position="54"/>
    </location>
</feature>
<dbReference type="AlphaFoldDB" id="A0A261ERI1"/>
<proteinExistence type="inferred from homology"/>
<comment type="similarity">
    <text evidence="2">Belongs to the EamA transporter family.</text>
</comment>
<feature type="domain" description="EamA" evidence="8">
    <location>
        <begin position="43"/>
        <end position="182"/>
    </location>
</feature>
<protein>
    <submittedName>
        <fullName evidence="9">EamA-like transporter family</fullName>
    </submittedName>
</protein>
<evidence type="ECO:0000256" key="4">
    <source>
        <dbReference type="ARBA" id="ARBA00022989"/>
    </source>
</evidence>
<dbReference type="Pfam" id="PF00892">
    <property type="entry name" value="EamA"/>
    <property type="match status" value="2"/>
</dbReference>
<feature type="region of interest" description="Disordered" evidence="6">
    <location>
        <begin position="1"/>
        <end position="34"/>
    </location>
</feature>
<dbReference type="InterPro" id="IPR037185">
    <property type="entry name" value="EmrE-like"/>
</dbReference>
<evidence type="ECO:0000256" key="2">
    <source>
        <dbReference type="ARBA" id="ARBA00007362"/>
    </source>
</evidence>
<comment type="caution">
    <text evidence="9">The sequence shown here is derived from an EMBL/GenBank/DDBJ whole genome shotgun (WGS) entry which is preliminary data.</text>
</comment>
<feature type="transmembrane region" description="Helical" evidence="7">
    <location>
        <begin position="74"/>
        <end position="94"/>
    </location>
</feature>
<evidence type="ECO:0000313" key="9">
    <source>
        <dbReference type="EMBL" id="OZG49445.1"/>
    </source>
</evidence>
<feature type="transmembrane region" description="Helical" evidence="7">
    <location>
        <begin position="168"/>
        <end position="185"/>
    </location>
</feature>
<organism evidence="9 10">
    <name type="scientific">Pseudoscardovia suis</name>
    <dbReference type="NCBI Taxonomy" id="987063"/>
    <lineage>
        <taxon>Bacteria</taxon>
        <taxon>Bacillati</taxon>
        <taxon>Actinomycetota</taxon>
        <taxon>Actinomycetes</taxon>
        <taxon>Bifidobacteriales</taxon>
        <taxon>Bifidobacteriaceae</taxon>
        <taxon>Pseudoscardovia</taxon>
    </lineage>
</organism>
<feature type="compositionally biased region" description="Polar residues" evidence="6">
    <location>
        <begin position="1"/>
        <end position="13"/>
    </location>
</feature>